<organism evidence="5 6">
    <name type="scientific">Clostridium grantii DSM 8605</name>
    <dbReference type="NCBI Taxonomy" id="1121316"/>
    <lineage>
        <taxon>Bacteria</taxon>
        <taxon>Bacillati</taxon>
        <taxon>Bacillota</taxon>
        <taxon>Clostridia</taxon>
        <taxon>Eubacteriales</taxon>
        <taxon>Clostridiaceae</taxon>
        <taxon>Clostridium</taxon>
    </lineage>
</organism>
<dbReference type="AlphaFoldDB" id="A0A1M5WR93"/>
<reference evidence="5 6" key="1">
    <citation type="submission" date="2016-11" db="EMBL/GenBank/DDBJ databases">
        <authorList>
            <person name="Jaros S."/>
            <person name="Januszkiewicz K."/>
            <person name="Wedrychowicz H."/>
        </authorList>
    </citation>
    <scope>NUCLEOTIDE SEQUENCE [LARGE SCALE GENOMIC DNA]</scope>
    <source>
        <strain evidence="5 6">DSM 8605</strain>
    </source>
</reference>
<dbReference type="RefSeq" id="WP_073339334.1">
    <property type="nucleotide sequence ID" value="NZ_FQXM01000019.1"/>
</dbReference>
<dbReference type="InterPro" id="IPR029787">
    <property type="entry name" value="Nucleotide_cyclase"/>
</dbReference>
<keyword evidence="6" id="KW-1185">Reference proteome</keyword>
<dbReference type="STRING" id="1121316.SAMN02745207_03049"/>
<dbReference type="SUPFAM" id="SSF55073">
    <property type="entry name" value="Nucleotide cyclase"/>
    <property type="match status" value="1"/>
</dbReference>
<accession>A0A1M5WR93</accession>
<dbReference type="Gene3D" id="3.40.50.2300">
    <property type="match status" value="2"/>
</dbReference>
<dbReference type="PROSITE" id="PS50887">
    <property type="entry name" value="GGDEF"/>
    <property type="match status" value="1"/>
</dbReference>
<evidence type="ECO:0000313" key="6">
    <source>
        <dbReference type="Proteomes" id="UP000184447"/>
    </source>
</evidence>
<dbReference type="PANTHER" id="PTHR30146">
    <property type="entry name" value="LACI-RELATED TRANSCRIPTIONAL REPRESSOR"/>
    <property type="match status" value="1"/>
</dbReference>
<evidence type="ECO:0000256" key="2">
    <source>
        <dbReference type="ARBA" id="ARBA00023125"/>
    </source>
</evidence>
<dbReference type="CDD" id="cd06267">
    <property type="entry name" value="PBP1_LacI_sugar_binding-like"/>
    <property type="match status" value="1"/>
</dbReference>
<dbReference type="InterPro" id="IPR028082">
    <property type="entry name" value="Peripla_BP_I"/>
</dbReference>
<dbReference type="OrthoDB" id="56125at2"/>
<dbReference type="EMBL" id="FQXM01000019">
    <property type="protein sequence ID" value="SHH89664.1"/>
    <property type="molecule type" value="Genomic_DNA"/>
</dbReference>
<proteinExistence type="predicted"/>
<dbReference type="NCBIfam" id="TIGR00254">
    <property type="entry name" value="GGDEF"/>
    <property type="match status" value="1"/>
</dbReference>
<name>A0A1M5WR93_9CLOT</name>
<keyword evidence="2" id="KW-0238">DNA-binding</keyword>
<dbReference type="InterPro" id="IPR043128">
    <property type="entry name" value="Rev_trsase/Diguanyl_cyclase"/>
</dbReference>
<dbReference type="PANTHER" id="PTHR30146:SF24">
    <property type="entry name" value="XYLOSE OPERON REGULATORY PROTEIN"/>
    <property type="match status" value="1"/>
</dbReference>
<sequence length="757" mass="87901">MKNNKKTIGILIPYIDQNYQVDLWDVIAEEARALDYNVLFFCGSVLDPPLSNQKENNIIYNLLNLDYIHAIISISGTLSNYAGENTFKEFMSKFDKVPVINISIDSQNISCITMDNYESMRKMMEHIVKEHNYKNYAFVSGPMKNSESNERLQAFIDIMNEYEIPNKNIILYEGNFSKESGMIAIEYFYDDIHFSPDIIICANDEMALGVYSELKKRGIHMPNEVAFTGFDDIENATTFWPTFTTIKQPCVEMGKAAVVGIHNLLTKKATIIKQSFCGKLVVRESCGCFNFLENTFKENQENQLQNFKSIQGIKDESIGNIINRIKNNYLDEIISFTDKDNSSKYEIQLINLLDILVAELENKVQKGAFLHLYFKIIYQSFTIESNGPDWTILIQWLRDKIYDLGALNICNELNKIFYDATLILSNLAIRRQRKENYEFSGMFYYSSDMIMQLTEVSTTEDLFKVIIPYLKEYNINDFYVCLFDEPMTFSSNKTFVYPSEVTMELGIDDNVILPKCRFESSQMLPSHLSESNRHHEYVFYPLFFKKTHFGYVICNFNLKNKSMFGIIRAQISNTLERLMIQDKIEKYNLQLKIYNQQLEEISIKDPLTNVLNRRGIFEYIDKVSSTEKYNYESIGIVYGDIDKLKFINDAYGHQEGDFAIISIANILEQALYGTGKVGRLGGDEFICIIINADESNYKETFCENVDNLLEIHNKQEKRFYNLNISLGFSLWKPNGELTLNQLLNRADTNLYKNKRKK</sequence>
<dbReference type="Gene3D" id="3.30.70.270">
    <property type="match status" value="1"/>
</dbReference>
<dbReference type="SUPFAM" id="SSF53822">
    <property type="entry name" value="Periplasmic binding protein-like I"/>
    <property type="match status" value="1"/>
</dbReference>
<keyword evidence="3" id="KW-0804">Transcription</keyword>
<protein>
    <submittedName>
        <fullName evidence="5">Diguanylate cyclase (GGDEF) domain-containing protein</fullName>
    </submittedName>
</protein>
<dbReference type="SMART" id="SM00267">
    <property type="entry name" value="GGDEF"/>
    <property type="match status" value="1"/>
</dbReference>
<dbReference type="GO" id="GO:0000976">
    <property type="term" value="F:transcription cis-regulatory region binding"/>
    <property type="evidence" value="ECO:0007669"/>
    <property type="project" value="TreeGrafter"/>
</dbReference>
<evidence type="ECO:0000313" key="5">
    <source>
        <dbReference type="EMBL" id="SHH89664.1"/>
    </source>
</evidence>
<gene>
    <name evidence="5" type="ORF">SAMN02745207_03049</name>
</gene>
<dbReference type="Proteomes" id="UP000184447">
    <property type="component" value="Unassembled WGS sequence"/>
</dbReference>
<dbReference type="Pfam" id="PF00990">
    <property type="entry name" value="GGDEF"/>
    <property type="match status" value="1"/>
</dbReference>
<dbReference type="InterPro" id="IPR046335">
    <property type="entry name" value="LacI/GalR-like_sensor"/>
</dbReference>
<evidence type="ECO:0000256" key="1">
    <source>
        <dbReference type="ARBA" id="ARBA00023015"/>
    </source>
</evidence>
<dbReference type="Pfam" id="PF13377">
    <property type="entry name" value="Peripla_BP_3"/>
    <property type="match status" value="1"/>
</dbReference>
<dbReference type="CDD" id="cd01949">
    <property type="entry name" value="GGDEF"/>
    <property type="match status" value="1"/>
</dbReference>
<feature type="domain" description="GGDEF" evidence="4">
    <location>
        <begin position="632"/>
        <end position="757"/>
    </location>
</feature>
<evidence type="ECO:0000259" key="4">
    <source>
        <dbReference type="PROSITE" id="PS50887"/>
    </source>
</evidence>
<dbReference type="GO" id="GO:0003700">
    <property type="term" value="F:DNA-binding transcription factor activity"/>
    <property type="evidence" value="ECO:0007669"/>
    <property type="project" value="TreeGrafter"/>
</dbReference>
<keyword evidence="1" id="KW-0805">Transcription regulation</keyword>
<dbReference type="InterPro" id="IPR000160">
    <property type="entry name" value="GGDEF_dom"/>
</dbReference>
<evidence type="ECO:0000256" key="3">
    <source>
        <dbReference type="ARBA" id="ARBA00023163"/>
    </source>
</evidence>